<name>A0A9P0Q708_ACAOB</name>
<comment type="caution">
    <text evidence="3">The sequence shown here is derived from an EMBL/GenBank/DDBJ whole genome shotgun (WGS) entry which is preliminary data.</text>
</comment>
<dbReference type="SMART" id="SM00595">
    <property type="entry name" value="MADF"/>
    <property type="match status" value="1"/>
</dbReference>
<dbReference type="PANTHER" id="PTHR21505:SF12">
    <property type="entry name" value="MADF DOMAIN-CONTAINING PROTEIN-RELATED"/>
    <property type="match status" value="1"/>
</dbReference>
<evidence type="ECO:0000313" key="4">
    <source>
        <dbReference type="Proteomes" id="UP001152888"/>
    </source>
</evidence>
<dbReference type="OrthoDB" id="6784437at2759"/>
<dbReference type="AlphaFoldDB" id="A0A9P0Q708"/>
<dbReference type="InterPro" id="IPR006578">
    <property type="entry name" value="MADF-dom"/>
</dbReference>
<evidence type="ECO:0000256" key="1">
    <source>
        <dbReference type="SAM" id="MobiDB-lite"/>
    </source>
</evidence>
<feature type="region of interest" description="Disordered" evidence="1">
    <location>
        <begin position="255"/>
        <end position="275"/>
    </location>
</feature>
<protein>
    <recommendedName>
        <fullName evidence="2">MADF domain-containing protein</fullName>
    </recommendedName>
</protein>
<dbReference type="PANTHER" id="PTHR21505">
    <property type="entry name" value="MADF DOMAIN-CONTAINING PROTEIN-RELATED"/>
    <property type="match status" value="1"/>
</dbReference>
<sequence length="275" mass="31819">MDWSNEIVLEFLEAYRSEPCIWDPQNIQYKNRNALSEAWERIRQSLSVNFTVQDLKRKKESLMATFRCLLKKKYSIKSGAGPDEVYTPGWFAYNLMESFLGPVYKYSTVVTEEESEIWEVTNSHSGQVIYQSDPIATISDTDKTVNQNRKRKKSDEPELKTAKRQMLEAIETIFKNIDQKKEEDDCELYARLLARRIRQIPERRRESLMLEIDGLVMKAKFESSLEEIPNSPASNSAAISITTSEDLEKHLSDYNTVKGEMISNPSSPYDTNEAE</sequence>
<reference evidence="3" key="1">
    <citation type="submission" date="2022-03" db="EMBL/GenBank/DDBJ databases">
        <authorList>
            <person name="Sayadi A."/>
        </authorList>
    </citation>
    <scope>NUCLEOTIDE SEQUENCE</scope>
</reference>
<dbReference type="Pfam" id="PF10545">
    <property type="entry name" value="MADF_DNA_bdg"/>
    <property type="match status" value="1"/>
</dbReference>
<gene>
    <name evidence="3" type="ORF">ACAOBT_LOCUS32916</name>
</gene>
<feature type="compositionally biased region" description="Polar residues" evidence="1">
    <location>
        <begin position="263"/>
        <end position="275"/>
    </location>
</feature>
<accession>A0A9P0Q708</accession>
<keyword evidence="4" id="KW-1185">Reference proteome</keyword>
<feature type="domain" description="MADF" evidence="2">
    <location>
        <begin position="10"/>
        <end position="105"/>
    </location>
</feature>
<dbReference type="Proteomes" id="UP001152888">
    <property type="component" value="Unassembled WGS sequence"/>
</dbReference>
<proteinExistence type="predicted"/>
<dbReference type="EMBL" id="CAKOFQ010008196">
    <property type="protein sequence ID" value="CAH2012598.1"/>
    <property type="molecule type" value="Genomic_DNA"/>
</dbReference>
<evidence type="ECO:0000313" key="3">
    <source>
        <dbReference type="EMBL" id="CAH2012598.1"/>
    </source>
</evidence>
<evidence type="ECO:0000259" key="2">
    <source>
        <dbReference type="PROSITE" id="PS51029"/>
    </source>
</evidence>
<dbReference type="PROSITE" id="PS51029">
    <property type="entry name" value="MADF"/>
    <property type="match status" value="1"/>
</dbReference>
<organism evidence="3 4">
    <name type="scientific">Acanthoscelides obtectus</name>
    <name type="common">Bean weevil</name>
    <name type="synonym">Bruchus obtectus</name>
    <dbReference type="NCBI Taxonomy" id="200917"/>
    <lineage>
        <taxon>Eukaryota</taxon>
        <taxon>Metazoa</taxon>
        <taxon>Ecdysozoa</taxon>
        <taxon>Arthropoda</taxon>
        <taxon>Hexapoda</taxon>
        <taxon>Insecta</taxon>
        <taxon>Pterygota</taxon>
        <taxon>Neoptera</taxon>
        <taxon>Endopterygota</taxon>
        <taxon>Coleoptera</taxon>
        <taxon>Polyphaga</taxon>
        <taxon>Cucujiformia</taxon>
        <taxon>Chrysomeloidea</taxon>
        <taxon>Chrysomelidae</taxon>
        <taxon>Bruchinae</taxon>
        <taxon>Bruchini</taxon>
        <taxon>Acanthoscelides</taxon>
    </lineage>
</organism>